<dbReference type="GeneID" id="14907984"/>
<evidence type="ECO:0000313" key="2">
    <source>
        <dbReference type="EMBL" id="EGR31835.1"/>
    </source>
</evidence>
<reference evidence="2 3" key="1">
    <citation type="submission" date="2011-07" db="EMBL/GenBank/DDBJ databases">
        <authorList>
            <person name="Coyne R."/>
            <person name="Brami D."/>
            <person name="Johnson J."/>
            <person name="Hostetler J."/>
            <person name="Hannick L."/>
            <person name="Clark T."/>
            <person name="Cassidy-Hanley D."/>
            <person name="Inman J."/>
        </authorList>
    </citation>
    <scope>NUCLEOTIDE SEQUENCE [LARGE SCALE GENOMIC DNA]</scope>
    <source>
        <strain evidence="2 3">G5</strain>
    </source>
</reference>
<organism evidence="2 3">
    <name type="scientific">Ichthyophthirius multifiliis</name>
    <name type="common">White spot disease agent</name>
    <name type="synonym">Ich</name>
    <dbReference type="NCBI Taxonomy" id="5932"/>
    <lineage>
        <taxon>Eukaryota</taxon>
        <taxon>Sar</taxon>
        <taxon>Alveolata</taxon>
        <taxon>Ciliophora</taxon>
        <taxon>Intramacronucleata</taxon>
        <taxon>Oligohymenophorea</taxon>
        <taxon>Hymenostomatida</taxon>
        <taxon>Ophryoglenina</taxon>
        <taxon>Ichthyophthirius</taxon>
    </lineage>
</organism>
<accession>G0QSJ7</accession>
<protein>
    <recommendedName>
        <fullName evidence="4">Transmembrane protein</fullName>
    </recommendedName>
</protein>
<dbReference type="Proteomes" id="UP000008983">
    <property type="component" value="Unassembled WGS sequence"/>
</dbReference>
<dbReference type="EMBL" id="GL983812">
    <property type="protein sequence ID" value="EGR31835.1"/>
    <property type="molecule type" value="Genomic_DNA"/>
</dbReference>
<keyword evidence="3" id="KW-1185">Reference proteome</keyword>
<keyword evidence="1" id="KW-0472">Membrane</keyword>
<gene>
    <name evidence="2" type="ORF">IMG5_101490</name>
</gene>
<evidence type="ECO:0000256" key="1">
    <source>
        <dbReference type="SAM" id="Phobius"/>
    </source>
</evidence>
<feature type="transmembrane region" description="Helical" evidence="1">
    <location>
        <begin position="12"/>
        <end position="30"/>
    </location>
</feature>
<keyword evidence="1" id="KW-1133">Transmembrane helix</keyword>
<evidence type="ECO:0008006" key="4">
    <source>
        <dbReference type="Google" id="ProtNLM"/>
    </source>
</evidence>
<evidence type="ECO:0000313" key="3">
    <source>
        <dbReference type="Proteomes" id="UP000008983"/>
    </source>
</evidence>
<name>G0QSJ7_ICHMU</name>
<dbReference type="AlphaFoldDB" id="G0QSJ7"/>
<sequence length="122" mass="14782">MIFSFSNIYFKTKIYMCSILLIYINLIQSISKYKLKNAEKGDQTLEFFFKKIFFEICISVEKLLKFNKSLFYEKCKFLKKKKTELLEFTQILLKELYIQYITKTKQRKGNYILLKFNNSSIN</sequence>
<keyword evidence="1" id="KW-0812">Transmembrane</keyword>
<proteinExistence type="predicted"/>
<dbReference type="RefSeq" id="XP_004035321.1">
    <property type="nucleotide sequence ID" value="XM_004035273.1"/>
</dbReference>
<dbReference type="InParanoid" id="G0QSJ7"/>